<dbReference type="Proteomes" id="UP000639772">
    <property type="component" value="Chromosome 1"/>
</dbReference>
<protein>
    <recommendedName>
        <fullName evidence="1">Inhibitor I9 domain-containing protein</fullName>
    </recommendedName>
</protein>
<dbReference type="Pfam" id="PF05922">
    <property type="entry name" value="Inhibitor_I9"/>
    <property type="match status" value="1"/>
</dbReference>
<comment type="caution">
    <text evidence="3">The sequence shown here is derived from an EMBL/GenBank/DDBJ whole genome shotgun (WGS) entry which is preliminary data.</text>
</comment>
<keyword evidence="4" id="KW-1185">Reference proteome</keyword>
<proteinExistence type="predicted"/>
<feature type="domain" description="Inhibitor I9" evidence="1">
    <location>
        <begin position="40"/>
        <end position="94"/>
    </location>
</feature>
<evidence type="ECO:0000259" key="1">
    <source>
        <dbReference type="Pfam" id="PF05922"/>
    </source>
</evidence>
<evidence type="ECO:0000313" key="4">
    <source>
        <dbReference type="Proteomes" id="UP000636800"/>
    </source>
</evidence>
<dbReference type="OrthoDB" id="687377at2759"/>
<dbReference type="InterPro" id="IPR037045">
    <property type="entry name" value="S8pro/Inhibitor_I9_sf"/>
</dbReference>
<dbReference type="Gene3D" id="3.30.70.80">
    <property type="entry name" value="Peptidase S8 propeptide/proteinase inhibitor I9"/>
    <property type="match status" value="1"/>
</dbReference>
<dbReference type="PANTHER" id="PTHR48222">
    <property type="entry name" value="PROTEINASE INHIBITOR, PROPEPTIDE"/>
    <property type="match status" value="1"/>
</dbReference>
<accession>A0A835SBP1</accession>
<dbReference type="InterPro" id="IPR010259">
    <property type="entry name" value="S8pro/Inhibitor_I9"/>
</dbReference>
<gene>
    <name evidence="3" type="ORF">HPP92_000925</name>
    <name evidence="2" type="ORF">HPP92_001081</name>
</gene>
<dbReference type="PANTHER" id="PTHR48222:SF4">
    <property type="entry name" value="PROTEINASE INHIBITOR, PROPEPTIDE"/>
    <property type="match status" value="1"/>
</dbReference>
<evidence type="ECO:0000313" key="2">
    <source>
        <dbReference type="EMBL" id="KAG0496390.1"/>
    </source>
</evidence>
<dbReference type="EMBL" id="JADCNL010000001">
    <property type="protein sequence ID" value="KAG0496390.1"/>
    <property type="molecule type" value="Genomic_DNA"/>
</dbReference>
<organism evidence="3 5">
    <name type="scientific">Vanilla planifolia</name>
    <name type="common">Vanilla</name>
    <dbReference type="NCBI Taxonomy" id="51239"/>
    <lineage>
        <taxon>Eukaryota</taxon>
        <taxon>Viridiplantae</taxon>
        <taxon>Streptophyta</taxon>
        <taxon>Embryophyta</taxon>
        <taxon>Tracheophyta</taxon>
        <taxon>Spermatophyta</taxon>
        <taxon>Magnoliopsida</taxon>
        <taxon>Liliopsida</taxon>
        <taxon>Asparagales</taxon>
        <taxon>Orchidaceae</taxon>
        <taxon>Vanilloideae</taxon>
        <taxon>Vanilleae</taxon>
        <taxon>Vanilla</taxon>
    </lineage>
</organism>
<evidence type="ECO:0000313" key="5">
    <source>
        <dbReference type="Proteomes" id="UP000639772"/>
    </source>
</evidence>
<sequence length="106" mass="10984">MAEEVKAIYDISVTGSCAGAEDASLDIVYVVPPEGEDPEAFHIRTLTSVLGSEEAAKLALVYHYKHAASGFAAKLTPQQAADLAKKPGVVQVVPCEALHPHGGSAA</sequence>
<name>A0A835SBP1_VANPL</name>
<reference evidence="4 5" key="1">
    <citation type="journal article" date="2020" name="Nat. Food">
        <title>A phased Vanilla planifolia genome enables genetic improvement of flavour and production.</title>
        <authorList>
            <person name="Hasing T."/>
            <person name="Tang H."/>
            <person name="Brym M."/>
            <person name="Khazi F."/>
            <person name="Huang T."/>
            <person name="Chambers A.H."/>
        </authorList>
    </citation>
    <scope>NUCLEOTIDE SEQUENCE [LARGE SCALE GENOMIC DNA]</scope>
    <source>
        <tissue evidence="3">Leaf</tissue>
    </source>
</reference>
<dbReference type="AlphaFoldDB" id="A0A835SBP1"/>
<dbReference type="EMBL" id="JADCNM010000001">
    <property type="protein sequence ID" value="KAG0500853.1"/>
    <property type="molecule type" value="Genomic_DNA"/>
</dbReference>
<dbReference type="Proteomes" id="UP000636800">
    <property type="component" value="Chromosome 1"/>
</dbReference>
<evidence type="ECO:0000313" key="3">
    <source>
        <dbReference type="EMBL" id="KAG0500853.1"/>
    </source>
</evidence>